<dbReference type="AlphaFoldDB" id="A0A1Z4N7E1"/>
<proteinExistence type="predicted"/>
<sequence length="144" mass="16793">MSATPHWIYGIFPALFLILFMVGMILTFRHDWSRLAELYRTYEEAPPNFWRMQSGAVGLIYYKSTLNVGVSRQGLYLSIFPLFSFGLPPLLIPWNAVRKIEVANQLFEKRLRLYLSSPEIKLILREDVLESAKEYLAAQGFEWV</sequence>
<keyword evidence="1" id="KW-0812">Transmembrane</keyword>
<keyword evidence="1" id="KW-1133">Transmembrane helix</keyword>
<reference evidence="2 3" key="1">
    <citation type="submission" date="2017-06" db="EMBL/GenBank/DDBJ databases">
        <title>Genome sequencing of cyanobaciteial culture collection at National Institute for Environmental Studies (NIES).</title>
        <authorList>
            <person name="Hirose Y."/>
            <person name="Shimura Y."/>
            <person name="Fujisawa T."/>
            <person name="Nakamura Y."/>
            <person name="Kawachi M."/>
        </authorList>
    </citation>
    <scope>NUCLEOTIDE SEQUENCE [LARGE SCALE GENOMIC DNA]</scope>
    <source>
        <strain evidence="2 3">NIES-37</strain>
    </source>
</reference>
<dbReference type="KEGG" id="ttq:NIES37_56570"/>
<keyword evidence="3" id="KW-1185">Reference proteome</keyword>
<gene>
    <name evidence="2" type="ORF">NIES37_56570</name>
</gene>
<name>A0A1Z4N7E1_9CYAN</name>
<evidence type="ECO:0000313" key="3">
    <source>
        <dbReference type="Proteomes" id="UP000218785"/>
    </source>
</evidence>
<dbReference type="Proteomes" id="UP000218785">
    <property type="component" value="Chromosome"/>
</dbReference>
<feature type="transmembrane region" description="Helical" evidence="1">
    <location>
        <begin position="6"/>
        <end position="28"/>
    </location>
</feature>
<accession>A0A1Z4N7E1</accession>
<organism evidence="2 3">
    <name type="scientific">Tolypothrix tenuis PCC 7101</name>
    <dbReference type="NCBI Taxonomy" id="231146"/>
    <lineage>
        <taxon>Bacteria</taxon>
        <taxon>Bacillati</taxon>
        <taxon>Cyanobacteriota</taxon>
        <taxon>Cyanophyceae</taxon>
        <taxon>Nostocales</taxon>
        <taxon>Tolypothrichaceae</taxon>
        <taxon>Tolypothrix</taxon>
    </lineage>
</organism>
<evidence type="ECO:0000313" key="2">
    <source>
        <dbReference type="EMBL" id="BAZ01653.1"/>
    </source>
</evidence>
<protein>
    <submittedName>
        <fullName evidence="2">Uncharacterized protein</fullName>
    </submittedName>
</protein>
<dbReference type="RefSeq" id="WP_096581357.1">
    <property type="nucleotide sequence ID" value="NZ_CAWNJS010000001.1"/>
</dbReference>
<dbReference type="EMBL" id="AP018248">
    <property type="protein sequence ID" value="BAZ01653.1"/>
    <property type="molecule type" value="Genomic_DNA"/>
</dbReference>
<keyword evidence="1" id="KW-0472">Membrane</keyword>
<evidence type="ECO:0000256" key="1">
    <source>
        <dbReference type="SAM" id="Phobius"/>
    </source>
</evidence>